<evidence type="ECO:0000256" key="5">
    <source>
        <dbReference type="ARBA" id="ARBA00023014"/>
    </source>
</evidence>
<dbReference type="OrthoDB" id="615715at2"/>
<dbReference type="EMBL" id="VOOR01000038">
    <property type="protein sequence ID" value="TXB62075.1"/>
    <property type="molecule type" value="Genomic_DNA"/>
</dbReference>
<proteinExistence type="predicted"/>
<dbReference type="AlphaFoldDB" id="A0A5C6RJG0"/>
<evidence type="ECO:0000313" key="7">
    <source>
        <dbReference type="Proteomes" id="UP000321580"/>
    </source>
</evidence>
<sequence>MRNLFFLLALWLLSGCAKPDEPREYDVAVLGSGTGAIAAGLQAARSGAQTFLAGPMPWHGGMLTSAGVSAIDGNHHLPAGLWGEFRQELYQHYGGPEAVATGWVSMTQFEPHVGAAIFEKMARGEPNLTVLKEQKWGSIKRVDGLWAIELPGQGAIRAKVLIDGTDLGDVAAAVGAAFDLGMDSREDTGEAPAPQKPNSIIQDLTYVAVLKDYGPGQAPLLQEPPAYEAAEFFCICEDRCAEPGKLACQQMLDYGKLPNGKYMINWPIEGNDYYYNPVGQTDAQRMLAYERAKDQTRRFVYYLQQELGYTHLGLADDEFPSEDRMALMPYHREGRRVHGLARVGLQHMLNPYTAPLPLYRAAIAVGDYPVDHHHDKNPVAPAMEFPPVPSFSIPAGSLVPSDVPWLLIADKAISVTNVANGSTRLQPVILQAGQVAGLMAALSAAQGIAPSELPVRLVQQAVLDAGGYLLPFYDLPAGSPHFQAVQRAAAAGLLLGEGEPYKWANRTWIFPDSALQTAALLAAFEEVGAPAPTGTAQGPVSLRAAVQWLDGLSAHWQAPLGWPEDGEGRVAYLQQLAEKAGLGVLPPAHNLTRAQWAVLADELLKPFEHAPVDMSGRWLRGQ</sequence>
<name>A0A5C6RJG0_9BACT</name>
<keyword evidence="5" id="KW-0411">Iron-sulfur</keyword>
<evidence type="ECO:0000256" key="3">
    <source>
        <dbReference type="ARBA" id="ARBA00023002"/>
    </source>
</evidence>
<keyword evidence="3" id="KW-0560">Oxidoreductase</keyword>
<evidence type="ECO:0000256" key="1">
    <source>
        <dbReference type="ARBA" id="ARBA00022485"/>
    </source>
</evidence>
<dbReference type="SUPFAM" id="SSF51905">
    <property type="entry name" value="FAD/NAD(P)-binding domain"/>
    <property type="match status" value="1"/>
</dbReference>
<dbReference type="PROSITE" id="PS51257">
    <property type="entry name" value="PROKAR_LIPOPROTEIN"/>
    <property type="match status" value="1"/>
</dbReference>
<dbReference type="Gene3D" id="3.50.50.60">
    <property type="entry name" value="FAD/NAD(P)-binding domain"/>
    <property type="match status" value="1"/>
</dbReference>
<gene>
    <name evidence="6" type="ORF">FRY97_15940</name>
</gene>
<dbReference type="GO" id="GO:0016491">
    <property type="term" value="F:oxidoreductase activity"/>
    <property type="evidence" value="ECO:0007669"/>
    <property type="project" value="UniProtKB-KW"/>
</dbReference>
<keyword evidence="4" id="KW-0408">Iron</keyword>
<dbReference type="PANTHER" id="PTHR43498">
    <property type="entry name" value="FERREDOXIN:COB-COM HETERODISULFIDE REDUCTASE SUBUNIT A"/>
    <property type="match status" value="1"/>
</dbReference>
<evidence type="ECO:0000256" key="2">
    <source>
        <dbReference type="ARBA" id="ARBA00022723"/>
    </source>
</evidence>
<comment type="caution">
    <text evidence="6">The sequence shown here is derived from an EMBL/GenBank/DDBJ whole genome shotgun (WGS) entry which is preliminary data.</text>
</comment>
<dbReference type="InterPro" id="IPR039650">
    <property type="entry name" value="HdrA-like"/>
</dbReference>
<dbReference type="GO" id="GO:0046872">
    <property type="term" value="F:metal ion binding"/>
    <property type="evidence" value="ECO:0007669"/>
    <property type="project" value="UniProtKB-KW"/>
</dbReference>
<dbReference type="GO" id="GO:0051539">
    <property type="term" value="F:4 iron, 4 sulfur cluster binding"/>
    <property type="evidence" value="ECO:0007669"/>
    <property type="project" value="UniProtKB-KW"/>
</dbReference>
<organism evidence="6 7">
    <name type="scientific">Phaeodactylibacter luteus</name>
    <dbReference type="NCBI Taxonomy" id="1564516"/>
    <lineage>
        <taxon>Bacteria</taxon>
        <taxon>Pseudomonadati</taxon>
        <taxon>Bacteroidota</taxon>
        <taxon>Saprospiria</taxon>
        <taxon>Saprospirales</taxon>
        <taxon>Haliscomenobacteraceae</taxon>
        <taxon>Phaeodactylibacter</taxon>
    </lineage>
</organism>
<reference evidence="6 7" key="1">
    <citation type="submission" date="2019-08" db="EMBL/GenBank/DDBJ databases">
        <title>Genome of Phaeodactylibacter luteus.</title>
        <authorList>
            <person name="Bowman J.P."/>
        </authorList>
    </citation>
    <scope>NUCLEOTIDE SEQUENCE [LARGE SCALE GENOMIC DNA]</scope>
    <source>
        <strain evidence="6 7">KCTC 42180</strain>
    </source>
</reference>
<keyword evidence="7" id="KW-1185">Reference proteome</keyword>
<dbReference type="PANTHER" id="PTHR43498:SF1">
    <property type="entry name" value="COB--COM HETERODISULFIDE REDUCTASE IRON-SULFUR SUBUNIT A"/>
    <property type="match status" value="1"/>
</dbReference>
<protein>
    <submittedName>
        <fullName evidence="6">FAD-dependent oxidoreductase</fullName>
    </submittedName>
</protein>
<dbReference type="Pfam" id="PF12831">
    <property type="entry name" value="FAD_oxidored"/>
    <property type="match status" value="1"/>
</dbReference>
<keyword evidence="2" id="KW-0479">Metal-binding</keyword>
<evidence type="ECO:0000256" key="4">
    <source>
        <dbReference type="ARBA" id="ARBA00023004"/>
    </source>
</evidence>
<accession>A0A5C6RJG0</accession>
<keyword evidence="1" id="KW-0004">4Fe-4S</keyword>
<evidence type="ECO:0000313" key="6">
    <source>
        <dbReference type="EMBL" id="TXB62075.1"/>
    </source>
</evidence>
<dbReference type="InterPro" id="IPR036188">
    <property type="entry name" value="FAD/NAD-bd_sf"/>
</dbReference>
<dbReference type="Proteomes" id="UP000321580">
    <property type="component" value="Unassembled WGS sequence"/>
</dbReference>